<comment type="caution">
    <text evidence="2">The sequence shown here is derived from an EMBL/GenBank/DDBJ whole genome shotgun (WGS) entry which is preliminary data.</text>
</comment>
<gene>
    <name evidence="2" type="ORF">V5799_010569</name>
</gene>
<evidence type="ECO:0000259" key="1">
    <source>
        <dbReference type="PROSITE" id="PS50127"/>
    </source>
</evidence>
<proteinExistence type="predicted"/>
<sequence>MSGEVPASYFSWNPLEYAHKPSPQTMLRVKRDIVEFRASPPVGIFISPEEGNFTRIHVLIVGSTGT</sequence>
<dbReference type="PROSITE" id="PS50127">
    <property type="entry name" value="UBC_2"/>
    <property type="match status" value="1"/>
</dbReference>
<feature type="domain" description="UBC core" evidence="1">
    <location>
        <begin position="24"/>
        <end position="66"/>
    </location>
</feature>
<evidence type="ECO:0000313" key="3">
    <source>
        <dbReference type="Proteomes" id="UP001321473"/>
    </source>
</evidence>
<dbReference type="InterPro" id="IPR016135">
    <property type="entry name" value="UBQ-conjugating_enzyme/RWD"/>
</dbReference>
<dbReference type="Proteomes" id="UP001321473">
    <property type="component" value="Unassembled WGS sequence"/>
</dbReference>
<organism evidence="2 3">
    <name type="scientific">Amblyomma americanum</name>
    <name type="common">Lone star tick</name>
    <dbReference type="NCBI Taxonomy" id="6943"/>
    <lineage>
        <taxon>Eukaryota</taxon>
        <taxon>Metazoa</taxon>
        <taxon>Ecdysozoa</taxon>
        <taxon>Arthropoda</taxon>
        <taxon>Chelicerata</taxon>
        <taxon>Arachnida</taxon>
        <taxon>Acari</taxon>
        <taxon>Parasitiformes</taxon>
        <taxon>Ixodida</taxon>
        <taxon>Ixodoidea</taxon>
        <taxon>Ixodidae</taxon>
        <taxon>Amblyomminae</taxon>
        <taxon>Amblyomma</taxon>
    </lineage>
</organism>
<reference evidence="2 3" key="1">
    <citation type="journal article" date="2023" name="Arcadia Sci">
        <title>De novo assembly of a long-read Amblyomma americanum tick genome.</title>
        <authorList>
            <person name="Chou S."/>
            <person name="Poskanzer K.E."/>
            <person name="Rollins M."/>
            <person name="Thuy-Boun P.S."/>
        </authorList>
    </citation>
    <scope>NUCLEOTIDE SEQUENCE [LARGE SCALE GENOMIC DNA]</scope>
    <source>
        <strain evidence="2">F_SG_1</strain>
        <tissue evidence="2">Salivary glands</tissue>
    </source>
</reference>
<dbReference type="SUPFAM" id="SSF54495">
    <property type="entry name" value="UBC-like"/>
    <property type="match status" value="1"/>
</dbReference>
<dbReference type="InterPro" id="IPR000608">
    <property type="entry name" value="UBC"/>
</dbReference>
<accession>A0AAQ4EJA0</accession>
<evidence type="ECO:0000313" key="2">
    <source>
        <dbReference type="EMBL" id="KAK8774899.1"/>
    </source>
</evidence>
<dbReference type="Gene3D" id="3.10.110.10">
    <property type="entry name" value="Ubiquitin Conjugating Enzyme"/>
    <property type="match status" value="1"/>
</dbReference>
<name>A0AAQ4EJA0_AMBAM</name>
<protein>
    <recommendedName>
        <fullName evidence="1">UBC core domain-containing protein</fullName>
    </recommendedName>
</protein>
<dbReference type="EMBL" id="JARKHS020014863">
    <property type="protein sequence ID" value="KAK8774899.1"/>
    <property type="molecule type" value="Genomic_DNA"/>
</dbReference>
<keyword evidence="3" id="KW-1185">Reference proteome</keyword>
<dbReference type="AlphaFoldDB" id="A0AAQ4EJA0"/>